<dbReference type="PANTHER" id="PTHR34677">
    <property type="match status" value="1"/>
</dbReference>
<dbReference type="PROSITE" id="PS51272">
    <property type="entry name" value="SLH"/>
    <property type="match status" value="3"/>
</dbReference>
<gene>
    <name evidence="5" type="ORF">D7M11_18470</name>
</gene>
<dbReference type="Pfam" id="PF19078">
    <property type="entry name" value="Big_12"/>
    <property type="match status" value="3"/>
</dbReference>
<feature type="domain" description="SLH" evidence="4">
    <location>
        <begin position="1289"/>
        <end position="1352"/>
    </location>
</feature>
<dbReference type="InterPro" id="IPR001119">
    <property type="entry name" value="SLH_dom"/>
</dbReference>
<evidence type="ECO:0000256" key="2">
    <source>
        <dbReference type="SAM" id="SignalP"/>
    </source>
</evidence>
<dbReference type="PROSITE" id="PS50835">
    <property type="entry name" value="IG_LIKE"/>
    <property type="match status" value="1"/>
</dbReference>
<accession>A0A3B0CBE0</accession>
<dbReference type="Gene3D" id="2.60.40.10">
    <property type="entry name" value="Immunoglobulins"/>
    <property type="match status" value="7"/>
</dbReference>
<dbReference type="PANTHER" id="PTHR34677:SF3">
    <property type="entry name" value="BACTERIAL IG-LIKE DOMAIN-CONTAINING PROTEIN"/>
    <property type="match status" value="1"/>
</dbReference>
<dbReference type="InterPro" id="IPR007110">
    <property type="entry name" value="Ig-like_dom"/>
</dbReference>
<dbReference type="Pfam" id="PF00395">
    <property type="entry name" value="SLH"/>
    <property type="match status" value="3"/>
</dbReference>
<dbReference type="InterPro" id="IPR036179">
    <property type="entry name" value="Ig-like_dom_sf"/>
</dbReference>
<feature type="domain" description="SLH" evidence="4">
    <location>
        <begin position="1353"/>
        <end position="1412"/>
    </location>
</feature>
<protein>
    <submittedName>
        <fullName evidence="5">DUF5011 domain-containing protein</fullName>
    </submittedName>
</protein>
<dbReference type="InterPro" id="IPR032179">
    <property type="entry name" value="Cry22Aa_Ig-like"/>
</dbReference>
<evidence type="ECO:0000313" key="6">
    <source>
        <dbReference type="Proteomes" id="UP000282311"/>
    </source>
</evidence>
<feature type="region of interest" description="Disordered" evidence="1">
    <location>
        <begin position="1029"/>
        <end position="1063"/>
    </location>
</feature>
<evidence type="ECO:0000313" key="5">
    <source>
        <dbReference type="EMBL" id="RKN81964.1"/>
    </source>
</evidence>
<dbReference type="EMBL" id="RBAH01000013">
    <property type="protein sequence ID" value="RKN81964.1"/>
    <property type="molecule type" value="Genomic_DNA"/>
</dbReference>
<feature type="domain" description="Ig-like" evidence="3">
    <location>
        <begin position="38"/>
        <end position="118"/>
    </location>
</feature>
<reference evidence="5 6" key="1">
    <citation type="journal article" date="2007" name="Int. J. Syst. Evol. Microbiol.">
        <title>Paenibacillus ginsengarvi sp. nov., isolated from soil from ginseng cultivation.</title>
        <authorList>
            <person name="Yoon M.H."/>
            <person name="Ten L.N."/>
            <person name="Im W.T."/>
        </authorList>
    </citation>
    <scope>NUCLEOTIDE SEQUENCE [LARGE SCALE GENOMIC DNA]</scope>
    <source>
        <strain evidence="5 6">KCTC 13059</strain>
    </source>
</reference>
<feature type="signal peptide" evidence="2">
    <location>
        <begin position="1"/>
        <end position="29"/>
    </location>
</feature>
<dbReference type="OrthoDB" id="663332at2"/>
<feature type="domain" description="SLH" evidence="4">
    <location>
        <begin position="1420"/>
        <end position="1481"/>
    </location>
</feature>
<sequence>MKKRFHLIGFIVCLMMVLSFCVPFHQASATPFTDALPPTITGQPQGATVTAGDVVILTVTATGSGTLSYQWYRNDVDSNMGGVGLNATGPSFTVPTPAGLDSYYYVVVTNTDPSATVNKTAIERSNTAHVVVNALPSAPAPTAVLPPMTAVNQGTPVTLEVTATGSGILSYQWYRNDVDSNMGGVELTPQKSASYTVPTSFGRDDYFYVVVTNTVPNAQPTSVRSNTAHVVVTALTAAETPSILSQPQEPAAPVPENTPLVLSVDASVTDGGTLSYQWIRNTTNSLSGGAFVVGATDKNFTVRTQTADEGYYFAWITNDNEAAPGDKVARIYSDIVHVVVEDITSPTVEISSLVPSATNRSSFDITIIFSESVTGFTASGITVTNGTLSNFQQSNDRMFTATVSAVAEGDIVLQIGADAALDKASHGNLASPEFRVAYDATSPTVAVSSTETSSTKQSPFDVTVSFSEAVTGFSAGSLNVTNGSVNSVYTLDNKSYTVNVTPLADGVVTVSVRLGAVADAAGNRSLASAPFTVTYDGTPPAVTLTSAKTSPTKERTIPVTIQFNEPVRNFGLSGISVINGSAGNLQTVTGSTYQADITAATDGVVTVSVYGGTAFDAAGNGNTAAVPYSITYDGTAPVVTLLGVSTVRVKIGDPYVEAGATATDNIDGTITAITILGDVVNAAKSGIYVVTYTAADTAGNAGSVSRTVEVYDGDNPVITLIGDAEMQHEAGTAFTDPGVTVTDNYDSDLAGELTVTGSVYTNQLGDYVLKYNVRDRGGNAAVERVRIVHVVDTTKPVVAVIGDNPLLIPVGSPFVDPGARATDSFEGDISNRITVTGSVYTGILGSHTLTYRAADSSGNQGTASRTVVVYDNMHPVIALAGEANMTHEAGTIFIDPGFTAWDAQDGDLTNKVTVTGAVYKDRLGTYALVYNVQDAGGNFAAPVTRIVNVVDTTSPDLTLLGANPYQIARGKAYAEPGATARDRLEGDLSAAIVIKGAVDTNIPGLYTLTYEVSDSSGNKASLKRTVQVYSNEGGGGPTDPETDTDTDTPSEPVTEEQPPKPAVTGVDILVNGKVEKVGKETTGVVNGQQVTTVALDEVKLQQALEAAGTGAVITINVSNDSDIVIGEVSGRLASLMEKRQAVLVVQSGKAAYTLPAELLHMDAIAGQFGTNARLQDIRIHIEIAEPRPETVRLVEDGARRDGLVLVLPPLTFKVTAVYGDRTVEVTNFDAYVERTIAIPAGIDPKRITTGVVLEPDGTMRHVPTKIVEVGGSSYVKINSLTNSTYAVVWHPLEFKDMAGHWAKDAVNDMGSRMIVEGTGDGQFSPDRDMTRAEFAAIAVRALGLRLEEGKSLFMDVRSSDWYDRAIRTASQYGLINGFEDGSFRPDDKITREQAMTIVSKAMAVTKLPGKPGGQSASEAVRTFSDADTISNWALDGVADSVSAGIVAGTSSERLAPKAYVTRAEVAMMLQRLLQKSDLINK</sequence>
<proteinExistence type="predicted"/>
<dbReference type="Pfam" id="PF16403">
    <property type="entry name" value="Bact_surface_Ig-like"/>
    <property type="match status" value="5"/>
</dbReference>
<keyword evidence="6" id="KW-1185">Reference proteome</keyword>
<feature type="chain" id="PRO_5017407929" evidence="2">
    <location>
        <begin position="30"/>
        <end position="1481"/>
    </location>
</feature>
<keyword evidence="2" id="KW-0732">Signal</keyword>
<dbReference type="InterPro" id="IPR044048">
    <property type="entry name" value="Big_12"/>
</dbReference>
<dbReference type="InterPro" id="IPR013783">
    <property type="entry name" value="Ig-like_fold"/>
</dbReference>
<comment type="caution">
    <text evidence="5">The sequence shown here is derived from an EMBL/GenBank/DDBJ whole genome shotgun (WGS) entry which is preliminary data.</text>
</comment>
<evidence type="ECO:0000259" key="3">
    <source>
        <dbReference type="PROSITE" id="PS50835"/>
    </source>
</evidence>
<dbReference type="SUPFAM" id="SSF48726">
    <property type="entry name" value="Immunoglobulin"/>
    <property type="match status" value="2"/>
</dbReference>
<organism evidence="5 6">
    <name type="scientific">Paenibacillus ginsengarvi</name>
    <dbReference type="NCBI Taxonomy" id="400777"/>
    <lineage>
        <taxon>Bacteria</taxon>
        <taxon>Bacillati</taxon>
        <taxon>Bacillota</taxon>
        <taxon>Bacilli</taxon>
        <taxon>Bacillales</taxon>
        <taxon>Paenibacillaceae</taxon>
        <taxon>Paenibacillus</taxon>
    </lineage>
</organism>
<evidence type="ECO:0000259" key="4">
    <source>
        <dbReference type="PROSITE" id="PS51272"/>
    </source>
</evidence>
<dbReference type="SMART" id="SM00409">
    <property type="entry name" value="IG"/>
    <property type="match status" value="3"/>
</dbReference>
<name>A0A3B0CBE0_9BACL</name>
<dbReference type="InterPro" id="IPR003599">
    <property type="entry name" value="Ig_sub"/>
</dbReference>
<evidence type="ECO:0000256" key="1">
    <source>
        <dbReference type="SAM" id="MobiDB-lite"/>
    </source>
</evidence>
<dbReference type="Proteomes" id="UP000282311">
    <property type="component" value="Unassembled WGS sequence"/>
</dbReference>